<feature type="compositionally biased region" description="Basic and acidic residues" evidence="1">
    <location>
        <begin position="31"/>
        <end position="46"/>
    </location>
</feature>
<dbReference type="EMBL" id="JABSWW010000001">
    <property type="protein sequence ID" value="NRT88728.1"/>
    <property type="molecule type" value="Genomic_DNA"/>
</dbReference>
<sequence length="58" mass="6849">MSVGYRKVGYEDLTYKKKAKIKSKELHKKRGGENHDKSREKYESRFRHGANYEGTEKA</sequence>
<evidence type="ECO:0000313" key="3">
    <source>
        <dbReference type="Proteomes" id="UP001193748"/>
    </source>
</evidence>
<name>A0AAX0B1W2_CLOBE</name>
<comment type="caution">
    <text evidence="2">The sequence shown here is derived from an EMBL/GenBank/DDBJ whole genome shotgun (WGS) entry which is preliminary data.</text>
</comment>
<feature type="region of interest" description="Disordered" evidence="1">
    <location>
        <begin position="23"/>
        <end position="58"/>
    </location>
</feature>
<dbReference type="AlphaFoldDB" id="A0AAX0B1W2"/>
<gene>
    <name evidence="2" type="ORF">B0H41_002407</name>
</gene>
<reference evidence="2" key="1">
    <citation type="submission" date="2020-05" db="EMBL/GenBank/DDBJ databases">
        <authorList>
            <person name="Brown S."/>
            <person name="Huntemann M."/>
            <person name="Clum A."/>
            <person name="Spunde A."/>
            <person name="Palaniappan K."/>
            <person name="Ritter S."/>
            <person name="Mikhailova N."/>
            <person name="Chen I.-M."/>
            <person name="Stamatis D."/>
            <person name="Reddy T."/>
            <person name="O'Malley R."/>
            <person name="Daum C."/>
            <person name="Shapiro N."/>
            <person name="Ivanova N."/>
            <person name="Kyrpides N."/>
            <person name="Woyke T."/>
        </authorList>
    </citation>
    <scope>NUCLEOTIDE SEQUENCE</scope>
    <source>
        <strain evidence="2">DJ080</strain>
    </source>
</reference>
<proteinExistence type="predicted"/>
<dbReference type="Proteomes" id="UP001193748">
    <property type="component" value="Unassembled WGS sequence"/>
</dbReference>
<reference evidence="2" key="2">
    <citation type="journal article" date="2022" name="Nat. Biotechnol.">
        <title>Carbon-negative production of acetone and isopropanol by gas fermentation at industrial pilot scale.</title>
        <authorList>
            <person name="Liew F.E."/>
            <person name="Nogle R."/>
            <person name="Abdalla T."/>
            <person name="Rasor B.J."/>
            <person name="Canter C."/>
            <person name="Jensen R.O."/>
            <person name="Wang L."/>
            <person name="Strutz J."/>
            <person name="Chirania P."/>
            <person name="De Tissera S."/>
            <person name="Mueller A.P."/>
            <person name="Ruan Z."/>
            <person name="Gao A."/>
            <person name="Tran L."/>
            <person name="Engle N.L."/>
            <person name="Bromley J.C."/>
            <person name="Daniell J."/>
            <person name="Conrado R."/>
            <person name="Tschaplinski T.J."/>
            <person name="Giannone R.J."/>
            <person name="Hettich R.L."/>
            <person name="Karim A.S."/>
            <person name="Simpson S.D."/>
            <person name="Brown S.D."/>
            <person name="Leang C."/>
            <person name="Jewett M.C."/>
            <person name="Kopke M."/>
        </authorList>
    </citation>
    <scope>NUCLEOTIDE SEQUENCE</scope>
    <source>
        <strain evidence="2">DJ080</strain>
    </source>
</reference>
<accession>A0AAX0B1W2</accession>
<evidence type="ECO:0000256" key="1">
    <source>
        <dbReference type="SAM" id="MobiDB-lite"/>
    </source>
</evidence>
<protein>
    <submittedName>
        <fullName evidence="2">Uncharacterized protein</fullName>
    </submittedName>
</protein>
<evidence type="ECO:0000313" key="2">
    <source>
        <dbReference type="EMBL" id="NRT88728.1"/>
    </source>
</evidence>
<organism evidence="2 3">
    <name type="scientific">Clostridium beijerinckii</name>
    <name type="common">Clostridium MP</name>
    <dbReference type="NCBI Taxonomy" id="1520"/>
    <lineage>
        <taxon>Bacteria</taxon>
        <taxon>Bacillati</taxon>
        <taxon>Bacillota</taxon>
        <taxon>Clostridia</taxon>
        <taxon>Eubacteriales</taxon>
        <taxon>Clostridiaceae</taxon>
        <taxon>Clostridium</taxon>
    </lineage>
</organism>